<accession>A0A812WXF2</accession>
<protein>
    <submittedName>
        <fullName evidence="2">Uncharacterized protein</fullName>
    </submittedName>
</protein>
<dbReference type="EMBL" id="CAJNJA010035397">
    <property type="protein sequence ID" value="CAE7706621.1"/>
    <property type="molecule type" value="Genomic_DNA"/>
</dbReference>
<feature type="compositionally biased region" description="Low complexity" evidence="1">
    <location>
        <begin position="16"/>
        <end position="28"/>
    </location>
</feature>
<gene>
    <name evidence="2" type="ORF">SNEC2469_LOCUS20372</name>
</gene>
<dbReference type="OrthoDB" id="443569at2759"/>
<evidence type="ECO:0000256" key="1">
    <source>
        <dbReference type="SAM" id="MobiDB-lite"/>
    </source>
</evidence>
<proteinExistence type="predicted"/>
<organism evidence="2 3">
    <name type="scientific">Symbiodinium necroappetens</name>
    <dbReference type="NCBI Taxonomy" id="1628268"/>
    <lineage>
        <taxon>Eukaryota</taxon>
        <taxon>Sar</taxon>
        <taxon>Alveolata</taxon>
        <taxon>Dinophyceae</taxon>
        <taxon>Suessiales</taxon>
        <taxon>Symbiodiniaceae</taxon>
        <taxon>Symbiodinium</taxon>
    </lineage>
</organism>
<reference evidence="2" key="1">
    <citation type="submission" date="2021-02" db="EMBL/GenBank/DDBJ databases">
        <authorList>
            <person name="Dougan E. K."/>
            <person name="Rhodes N."/>
            <person name="Thang M."/>
            <person name="Chan C."/>
        </authorList>
    </citation>
    <scope>NUCLEOTIDE SEQUENCE</scope>
</reference>
<feature type="region of interest" description="Disordered" evidence="1">
    <location>
        <begin position="16"/>
        <end position="35"/>
    </location>
</feature>
<evidence type="ECO:0000313" key="2">
    <source>
        <dbReference type="EMBL" id="CAE7706621.1"/>
    </source>
</evidence>
<keyword evidence="3" id="KW-1185">Reference proteome</keyword>
<name>A0A812WXF2_9DINO</name>
<dbReference type="Proteomes" id="UP000601435">
    <property type="component" value="Unassembled WGS sequence"/>
</dbReference>
<sequence>MALRLSAENLAALEAEDPAVASPLAATPPTSPPGSFVLKKDLGSFKDVDVDADVSTAPSSPLLMEAKTPSAMPWWWRVVPQQEPRQGETERALAALRAEPRTVLEVAGGGVQHLTKFMKQQRLDERRWSGAEGYTRFPEFPDASSSSIKVG</sequence>
<dbReference type="AlphaFoldDB" id="A0A812WXF2"/>
<comment type="caution">
    <text evidence="2">The sequence shown here is derived from an EMBL/GenBank/DDBJ whole genome shotgun (WGS) entry which is preliminary data.</text>
</comment>
<evidence type="ECO:0000313" key="3">
    <source>
        <dbReference type="Proteomes" id="UP000601435"/>
    </source>
</evidence>